<evidence type="ECO:0000313" key="10">
    <source>
        <dbReference type="Proteomes" id="UP000260793"/>
    </source>
</evidence>
<gene>
    <name evidence="9" type="ORF">DXD17_06640</name>
</gene>
<comment type="similarity">
    <text evidence="1">Belongs to the serine-aspartate repeat-containing protein (SDr) family.</text>
</comment>
<evidence type="ECO:0000256" key="6">
    <source>
        <dbReference type="SAM" id="MobiDB-lite"/>
    </source>
</evidence>
<evidence type="ECO:0000256" key="4">
    <source>
        <dbReference type="ARBA" id="ARBA00022729"/>
    </source>
</evidence>
<organism evidence="9 10">
    <name type="scientific">[Ruminococcus] lactaris</name>
    <dbReference type="NCBI Taxonomy" id="46228"/>
    <lineage>
        <taxon>Bacteria</taxon>
        <taxon>Bacillati</taxon>
        <taxon>Bacillota</taxon>
        <taxon>Clostridia</taxon>
        <taxon>Lachnospirales</taxon>
        <taxon>Lachnospiraceae</taxon>
        <taxon>Mediterraneibacter</taxon>
    </lineage>
</organism>
<sequence length="1832" mass="204284">MESRLVWPAFFDEKMKRSKAMMKGKKKRLLAGTLALLLSCSTLLNTGITALASEQSEEHAQIQEVKQEEAASETLPELEEVKEQLTEEELVYAEDLTIKAGEPFDLETDYRGFQKNDEKVKVTFLKAEGDSGNSFDFNTPGSYQAFYCVDPLSGNPSYQIMRRIVVEARENSTQEPQGEVSQHTEDGSGEDGEADPDPEIPEVLTEEPEMPDAGAELIDLTPKEDKGMFLSVVPAAMEQQKGSNVHLVQGEKIPYPSNVGNYSTSYFTVNGHVAYCLESMKASPPTSDYVANEFESNPELQKVLYYGYGGPGDITGEYMPSFDWKTKYIFTHLAAAYSYCGMDGFYGCTFEDIKASGVWGYIQHIYSLEAPPTAAITLSPKEAKAYESGKEQRTGEFTLKGDHRNYITLKMPENVTYHSGSIKQTGTVKINGNTTFYFSSPKTVTGTWNSGKLKGQMGTQWKTLVLSTGSGSQDIGYGAFFEEESASVEFTVRWLDLARVKVTKKDKNSKVNLSGAVFGIYADSACKNLLVQMPATDSNGTSEVELPKTQDTVYLKEISVPEGYKLNTESFNVKLETGKTTSVAVTNEEQKGKITIRKKGEVLTGVTGEEGNLTFVYGNADFAGAEYNIYAAEDIYSQDKVTKVHKAGDLVESLTTGEDGSAVSKELYLGKYKVVEQKAPENLVIGKTEQERTQFVTLSYAGQNVELSQGETTFTNARPEISVNVVKKSKHDDVTLEGATFGLYAEEDLTAADGKVLVEKGSLVERAVSDREGMAVFHADIPLNFHYSVKEIQAPDKYYMTDEVYRFFYEYKDDSTYTYTFSHDFKNEEVRGEVHVSKIDQDSQGFISQGDATLVGAKYGLYAAEDIEHPNKKDGIVHKKGELVAQGTISSEGTVDFKNLYLGNYFVKEIEPAEGYLLDETEYPVEVSYEGQEVQIVHREVTVKETVEKQAFQLIKISEDGEQTETELVEGAGFKVFLISELSGVKDGSLKPGNGSYYTPEDFITYDYSKDETASYWENGKKITVPELFTDKKGYLKSPELPYGTYVVFESTVPENLKGIRPFIVQISEDSREPQVWRVFDDRPLQYYFKIVKKDAQTQKPVLDNSAAYKIYDVEAEKYVEMIVRYPKKEVVSVFRTNEEGYLITPEQLKCGTYRIEEVEAPENYVQVGFENALLKDGKEVPLNEVADGGTYQGAKKAPITITVDSDTVHQVEEETGKFIVVIEQYNDEAVGSLTIHKKGEKLSGASKVEEKFLTKMKNGVAGFVNQVSSFFTGEEVMEKEKGYKFDYEEGNMEGAEFAIHAKETIYTPDGQKDEAGNRIVKYEKDALVARMVTDKEGKAVLNNLPIGKYYVVEEKAGQNCVLDPEAKEFEIAYKGQEVAVDYVTMELTNQRQKVSLSILKKDAETGKPLEGVVFGLYAQENIKNAAGEVVVEKDALIELGTTDEKGKLVFQADLPHGKYYIQEVEHKPGYLPNDEVYSFDASYTDQTLELLAFSEEISNQPTITEFTKVDLTGGQEIEGAKMQILDQDGKVVEEWVSKKEPHVVYALEQGEYVLHEEQAPTEQGYVRAEDVKFVVEETGDVQKVKMEDDHTKVSISKTDITDGKEIEGAKLQILDQDGEVVESWTTGEEHLIEYLPVGTYTLHEEAAVDGYIVANDVEFTVEETGEIQKVKMEDERAMGQLVIVKTDTDSKAALEGVEFVLLEKETGKEVGRLKTGKDGKAVSELLPIGTYENGVFKEPITYVLKETATLKGYEKTEEEWEIVFTYQNDKTPVIEVVKEIQNKKIPETPGTVKPGPKTGDDTNWFLPLLALGVSAGMVAGLLYYRKRHKKA</sequence>
<name>A0A3E4LSU3_9FIRM</name>
<dbReference type="InterPro" id="IPR046751">
    <property type="entry name" value="TED_2"/>
</dbReference>
<evidence type="ECO:0000256" key="3">
    <source>
        <dbReference type="ARBA" id="ARBA00022525"/>
    </source>
</evidence>
<keyword evidence="4" id="KW-0732">Signal</keyword>
<keyword evidence="7" id="KW-0472">Membrane</keyword>
<keyword evidence="5" id="KW-0572">Peptidoglycan-anchor</keyword>
<feature type="compositionally biased region" description="Acidic residues" evidence="6">
    <location>
        <begin position="187"/>
        <end position="204"/>
    </location>
</feature>
<keyword evidence="2" id="KW-0134">Cell wall</keyword>
<keyword evidence="3" id="KW-0964">Secreted</keyword>
<dbReference type="Pfam" id="PF20610">
    <property type="entry name" value="TED_2"/>
    <property type="match status" value="1"/>
</dbReference>
<evidence type="ECO:0000259" key="8">
    <source>
        <dbReference type="PROSITE" id="PS50847"/>
    </source>
</evidence>
<dbReference type="Proteomes" id="UP000260793">
    <property type="component" value="Unassembled WGS sequence"/>
</dbReference>
<evidence type="ECO:0000256" key="7">
    <source>
        <dbReference type="SAM" id="Phobius"/>
    </source>
</evidence>
<dbReference type="PANTHER" id="PTHR36108:SF13">
    <property type="entry name" value="COLOSSIN-B-RELATED"/>
    <property type="match status" value="1"/>
</dbReference>
<dbReference type="Pfam" id="PF17802">
    <property type="entry name" value="SpaA"/>
    <property type="match status" value="11"/>
</dbReference>
<evidence type="ECO:0000256" key="1">
    <source>
        <dbReference type="ARBA" id="ARBA00007257"/>
    </source>
</evidence>
<dbReference type="Gene3D" id="2.60.40.10">
    <property type="entry name" value="Immunoglobulins"/>
    <property type="match status" value="11"/>
</dbReference>
<feature type="domain" description="Gram-positive cocci surface proteins LPxTG" evidence="8">
    <location>
        <begin position="1796"/>
        <end position="1832"/>
    </location>
</feature>
<dbReference type="InterPro" id="IPR013783">
    <property type="entry name" value="Ig-like_fold"/>
</dbReference>
<evidence type="ECO:0000256" key="2">
    <source>
        <dbReference type="ARBA" id="ARBA00022512"/>
    </source>
</evidence>
<feature type="transmembrane region" description="Helical" evidence="7">
    <location>
        <begin position="1805"/>
        <end position="1825"/>
    </location>
</feature>
<dbReference type="NCBIfam" id="TIGR01167">
    <property type="entry name" value="LPXTG_anchor"/>
    <property type="match status" value="1"/>
</dbReference>
<comment type="caution">
    <text evidence="9">The sequence shown here is derived from an EMBL/GenBank/DDBJ whole genome shotgun (WGS) entry which is preliminary data.</text>
</comment>
<accession>A0A3E4LSU3</accession>
<protein>
    <submittedName>
        <fullName evidence="9">LPXTG cell wall anchor domain-containing protein</fullName>
    </submittedName>
</protein>
<dbReference type="EMBL" id="QSQN01000014">
    <property type="protein sequence ID" value="RGK40479.1"/>
    <property type="molecule type" value="Genomic_DNA"/>
</dbReference>
<keyword evidence="7" id="KW-1133">Transmembrane helix</keyword>
<feature type="region of interest" description="Disordered" evidence="6">
    <location>
        <begin position="169"/>
        <end position="204"/>
    </location>
</feature>
<evidence type="ECO:0000313" key="9">
    <source>
        <dbReference type="EMBL" id="RGK40479.1"/>
    </source>
</evidence>
<dbReference type="PROSITE" id="PS50847">
    <property type="entry name" value="GRAM_POS_ANCHORING"/>
    <property type="match status" value="1"/>
</dbReference>
<dbReference type="InterPro" id="IPR041033">
    <property type="entry name" value="SpaA_PFL_dom_1"/>
</dbReference>
<reference evidence="9 10" key="1">
    <citation type="submission" date="2018-08" db="EMBL/GenBank/DDBJ databases">
        <title>A genome reference for cultivated species of the human gut microbiota.</title>
        <authorList>
            <person name="Zou Y."/>
            <person name="Xue W."/>
            <person name="Luo G."/>
        </authorList>
    </citation>
    <scope>NUCLEOTIDE SEQUENCE [LARGE SCALE GENOMIC DNA]</scope>
    <source>
        <strain evidence="9 10">TF11-7</strain>
    </source>
</reference>
<evidence type="ECO:0000256" key="5">
    <source>
        <dbReference type="ARBA" id="ARBA00023088"/>
    </source>
</evidence>
<keyword evidence="7" id="KW-0812">Transmembrane</keyword>
<dbReference type="InterPro" id="IPR019931">
    <property type="entry name" value="LPXTG_anchor"/>
</dbReference>
<dbReference type="PANTHER" id="PTHR36108">
    <property type="entry name" value="COLOSSIN-B-RELATED"/>
    <property type="match status" value="1"/>
</dbReference>
<proteinExistence type="inferred from homology"/>